<proteinExistence type="predicted"/>
<evidence type="ECO:0000313" key="3">
    <source>
        <dbReference type="Proteomes" id="UP000012179"/>
    </source>
</evidence>
<name>A0A1W6SQ95_9PROT</name>
<dbReference type="OrthoDB" id="8554969at2"/>
<dbReference type="EMBL" id="CP021106">
    <property type="protein sequence ID" value="ARO87965.1"/>
    <property type="molecule type" value="Genomic_DNA"/>
</dbReference>
<evidence type="ECO:0000256" key="1">
    <source>
        <dbReference type="SAM" id="MobiDB-lite"/>
    </source>
</evidence>
<accession>A0A1W6SQ95</accession>
<dbReference type="KEGG" id="nlc:EBAPG3_009405"/>
<gene>
    <name evidence="2" type="ORF">EBAPG3_009405</name>
</gene>
<dbReference type="Proteomes" id="UP000012179">
    <property type="component" value="Chromosome"/>
</dbReference>
<keyword evidence="3" id="KW-1185">Reference proteome</keyword>
<dbReference type="RefSeq" id="WP_004177960.1">
    <property type="nucleotide sequence ID" value="NZ_CP021106.3"/>
</dbReference>
<organism evidence="2 3">
    <name type="scientific">Nitrosospira lacus</name>
    <dbReference type="NCBI Taxonomy" id="1288494"/>
    <lineage>
        <taxon>Bacteria</taxon>
        <taxon>Pseudomonadati</taxon>
        <taxon>Pseudomonadota</taxon>
        <taxon>Betaproteobacteria</taxon>
        <taxon>Nitrosomonadales</taxon>
        <taxon>Nitrosomonadaceae</taxon>
        <taxon>Nitrosospira</taxon>
    </lineage>
</organism>
<protein>
    <submittedName>
        <fullName evidence="2">Uncharacterized protein</fullName>
    </submittedName>
</protein>
<feature type="region of interest" description="Disordered" evidence="1">
    <location>
        <begin position="1"/>
        <end position="23"/>
    </location>
</feature>
<dbReference type="AlphaFoldDB" id="A0A1W6SQ95"/>
<reference evidence="2 3" key="1">
    <citation type="journal article" date="2015" name="Int. J. Syst. Evol. Microbiol.">
        <title>Nitrosospira lacus sp. nov., a psychrotolerant, ammonia-oxidizing bacterium from sandy lake sediment.</title>
        <authorList>
            <person name="Urakawa H."/>
            <person name="Garcia J.C."/>
            <person name="Nielsen J.L."/>
            <person name="Le V.Q."/>
            <person name="Kozlowski J.A."/>
            <person name="Stein L.Y."/>
            <person name="Lim C.K."/>
            <person name="Pommerening-Roser A."/>
            <person name="Martens-Habbena W."/>
            <person name="Stahl D.A."/>
            <person name="Klotz M.G."/>
        </authorList>
    </citation>
    <scope>NUCLEOTIDE SEQUENCE [LARGE SCALE GENOMIC DNA]</scope>
    <source>
        <strain evidence="2 3">APG3</strain>
    </source>
</reference>
<sequence>MPQHVRTQVTTRPVLNPLSAPQTQQVVARPTDQLAAPIQDPELLGLVRGLSTFHPALQQYAVVSGQANADRDIKAGAAAKQQGKPVEEGSSDWYRHGYLMMDGQVKGDLDGKEVTQAYETEFDKDTGNIDDFVRDQFQKRTNGLTDQSALEGYNQTIIPHLQKIRDAHLEYQKEAVSQKVESNALAKLDNYIRPFAENGEPIPDEGIDQLRGDLGKFFGVTGKRYNDLLFSALDRLGKEGNYSVYDSLKKTKPDGTPGMYFIPAWKERIDAAQIHSQNVYLAKRSAADAALKKEREDRQDTALYDVFIKMDTDPAAAKVEYARLRSEGLFSRASDVINWDTKFNAASKREASAEQQDQEVTLQQGIYTGKVRPQQIVQADITPAQKRSLIAEWYRVKNDNRQAAAAGQTSADAIYRTQDFRSGESYIETVLRPQASPLDPMGIGTEFARQQMAAARREFTIRSRDVKAPYELQGLAQEIATRYLDRRKDPRIQQELDMAGTLRYSTVQELMDARKAGLITDHVELENHIRYFKAVQAQQTSK</sequence>
<evidence type="ECO:0000313" key="2">
    <source>
        <dbReference type="EMBL" id="ARO87965.1"/>
    </source>
</evidence>